<dbReference type="RefSeq" id="WP_161921708.1">
    <property type="nucleotide sequence ID" value="NZ_JAACYS010000089.1"/>
</dbReference>
<proteinExistence type="predicted"/>
<dbReference type="EMBL" id="JAACYS010000089">
    <property type="protein sequence ID" value="NCU18882.1"/>
    <property type="molecule type" value="Genomic_DNA"/>
</dbReference>
<evidence type="ECO:0000313" key="1">
    <source>
        <dbReference type="EMBL" id="NCU18882.1"/>
    </source>
</evidence>
<dbReference type="InterPro" id="IPR018708">
    <property type="entry name" value="DUF2225"/>
</dbReference>
<comment type="caution">
    <text evidence="1">The sequence shown here is derived from an EMBL/GenBank/DDBJ whole genome shotgun (WGS) entry which is preliminary data.</text>
</comment>
<accession>A0ABX0A605</accession>
<evidence type="ECO:0000313" key="2">
    <source>
        <dbReference type="Proteomes" id="UP000743899"/>
    </source>
</evidence>
<reference evidence="1 2" key="1">
    <citation type="submission" date="2020-01" db="EMBL/GenBank/DDBJ databases">
        <title>A novel Bacillus sp. from Pasinler.</title>
        <authorList>
            <person name="Adiguzel A."/>
            <person name="Ay H."/>
            <person name="Baltaci M.O."/>
        </authorList>
    </citation>
    <scope>NUCLEOTIDE SEQUENCE [LARGE SCALE GENOMIC DNA]</scope>
    <source>
        <strain evidence="1 2">P1</strain>
    </source>
</reference>
<protein>
    <submittedName>
        <fullName evidence="1">DUF2225 domain-containing protein</fullName>
    </submittedName>
</protein>
<sequence length="236" mass="27850">MTDKKKSLQRKILEPLYDKSLTCLYCNHKFKSKQVRSSMAKVIKQDSDYCTYYEGDNPIFYDVFVCPSCGFAYTNSFSRITPARKEKIEKNYLKNLSAVPHLCGKRDVFDALRAYKLASLAAYVINEKKSLVGNLFLRIAWMYRYQNDIDNEKEYLEKALRFYLDAYQRGNINDLVIEEHQLLFLMGDIYIRLGKNNEATKIFSILLSDRGVSQKIRTRASEVWNEYRERQKENKE</sequence>
<dbReference type="Gene3D" id="1.25.40.10">
    <property type="entry name" value="Tetratricopeptide repeat domain"/>
    <property type="match status" value="1"/>
</dbReference>
<dbReference type="Pfam" id="PF09986">
    <property type="entry name" value="DUF2225"/>
    <property type="match status" value="1"/>
</dbReference>
<organism evidence="1 2">
    <name type="scientific">Pallidibacillus pasinlerensis</name>
    <dbReference type="NCBI Taxonomy" id="2703818"/>
    <lineage>
        <taxon>Bacteria</taxon>
        <taxon>Bacillati</taxon>
        <taxon>Bacillota</taxon>
        <taxon>Bacilli</taxon>
        <taxon>Bacillales</taxon>
        <taxon>Bacillaceae</taxon>
        <taxon>Pallidibacillus</taxon>
    </lineage>
</organism>
<gene>
    <name evidence="1" type="ORF">GW534_14470</name>
</gene>
<dbReference type="InterPro" id="IPR011990">
    <property type="entry name" value="TPR-like_helical_dom_sf"/>
</dbReference>
<keyword evidence="2" id="KW-1185">Reference proteome</keyword>
<name>A0ABX0A605_9BACI</name>
<dbReference type="SUPFAM" id="SSF48452">
    <property type="entry name" value="TPR-like"/>
    <property type="match status" value="1"/>
</dbReference>
<dbReference type="Proteomes" id="UP000743899">
    <property type="component" value="Unassembled WGS sequence"/>
</dbReference>